<dbReference type="InterPro" id="IPR022488">
    <property type="entry name" value="PPK2-related"/>
</dbReference>
<gene>
    <name evidence="2" type="ORF">BJ984_001234</name>
</gene>
<dbReference type="Pfam" id="PF03976">
    <property type="entry name" value="PPK2"/>
    <property type="match status" value="1"/>
</dbReference>
<dbReference type="Gene3D" id="3.40.50.300">
    <property type="entry name" value="P-loop containing nucleotide triphosphate hydrolases"/>
    <property type="match status" value="1"/>
</dbReference>
<dbReference type="SUPFAM" id="SSF52540">
    <property type="entry name" value="P-loop containing nucleoside triphosphate hydrolases"/>
    <property type="match status" value="1"/>
</dbReference>
<feature type="domain" description="Polyphosphate kinase-2-related" evidence="1">
    <location>
        <begin position="57"/>
        <end position="270"/>
    </location>
</feature>
<proteinExistence type="predicted"/>
<name>A0A852SMP4_9MICO</name>
<keyword evidence="2" id="KW-0808">Transferase</keyword>
<evidence type="ECO:0000313" key="2">
    <source>
        <dbReference type="EMBL" id="NYD70076.1"/>
    </source>
</evidence>
<dbReference type="InterPro" id="IPR022300">
    <property type="entry name" value="PPK2-rel_1"/>
</dbReference>
<reference evidence="2 3" key="1">
    <citation type="submission" date="2020-07" db="EMBL/GenBank/DDBJ databases">
        <title>Sequencing the genomes of 1000 actinobacteria strains.</title>
        <authorList>
            <person name="Klenk H.-P."/>
        </authorList>
    </citation>
    <scope>NUCLEOTIDE SEQUENCE [LARGE SCALE GENOMIC DNA]</scope>
    <source>
        <strain evidence="2 3">DSM 26474</strain>
    </source>
</reference>
<dbReference type="InterPro" id="IPR027417">
    <property type="entry name" value="P-loop_NTPase"/>
</dbReference>
<dbReference type="GO" id="GO:0016776">
    <property type="term" value="F:phosphotransferase activity, phosphate group as acceptor"/>
    <property type="evidence" value="ECO:0007669"/>
    <property type="project" value="InterPro"/>
</dbReference>
<evidence type="ECO:0000259" key="1">
    <source>
        <dbReference type="Pfam" id="PF03976"/>
    </source>
</evidence>
<dbReference type="RefSeq" id="WP_179547284.1">
    <property type="nucleotide sequence ID" value="NZ_BSEW01000001.1"/>
</dbReference>
<accession>A0A852SMP4</accession>
<sequence>MPAHAEPPRGRIEGPWSSRLRVGAPGASVDLGDFDTGATPGVLDKDDGEASFRGTGKSLARLQEQLFAASTVSGGATARSVLLVLQGMDTSGKGGVVKKVAGSVDPQGVWHHAFKAPTEEERAHPFLWRVERQLPAPGQIGVWDRSHYEDVLVPRVRGTLSTAAIDDRYATINAFERQLVEAGTTIVKVFLHLGYEEQRKRLLRRLDRADKHWKFSPGDVDDRAHWPAFQEAYEAALSATNTEPAPWFVVPADHKWFSALAVQQLLEEALTGLQLRWPTASFDVERERERLLAT</sequence>
<dbReference type="EMBL" id="JACCBM010000001">
    <property type="protein sequence ID" value="NYD70076.1"/>
    <property type="molecule type" value="Genomic_DNA"/>
</dbReference>
<dbReference type="AlphaFoldDB" id="A0A852SMP4"/>
<evidence type="ECO:0000313" key="3">
    <source>
        <dbReference type="Proteomes" id="UP000549913"/>
    </source>
</evidence>
<organism evidence="2 3">
    <name type="scientific">Herbiconiux flava</name>
    <dbReference type="NCBI Taxonomy" id="881268"/>
    <lineage>
        <taxon>Bacteria</taxon>
        <taxon>Bacillati</taxon>
        <taxon>Actinomycetota</taxon>
        <taxon>Actinomycetes</taxon>
        <taxon>Micrococcales</taxon>
        <taxon>Microbacteriaceae</taxon>
        <taxon>Herbiconiux</taxon>
    </lineage>
</organism>
<dbReference type="PANTHER" id="PTHR34383">
    <property type="entry name" value="POLYPHOSPHATE:AMP PHOSPHOTRANSFERASE-RELATED"/>
    <property type="match status" value="1"/>
</dbReference>
<protein>
    <submittedName>
        <fullName evidence="2">PPK2 family polyphosphate:nucleotide phosphotransferase</fullName>
    </submittedName>
</protein>
<dbReference type="GO" id="GO:0006797">
    <property type="term" value="P:polyphosphate metabolic process"/>
    <property type="evidence" value="ECO:0007669"/>
    <property type="project" value="InterPro"/>
</dbReference>
<dbReference type="PANTHER" id="PTHR34383:SF3">
    <property type="entry name" value="POLYPHOSPHATE:AMP PHOSPHOTRANSFERASE"/>
    <property type="match status" value="1"/>
</dbReference>
<dbReference type="Proteomes" id="UP000549913">
    <property type="component" value="Unassembled WGS sequence"/>
</dbReference>
<dbReference type="NCBIfam" id="TIGR03709">
    <property type="entry name" value="PPK2_rel_1"/>
    <property type="match status" value="1"/>
</dbReference>
<comment type="caution">
    <text evidence="2">The sequence shown here is derived from an EMBL/GenBank/DDBJ whole genome shotgun (WGS) entry which is preliminary data.</text>
</comment>
<keyword evidence="3" id="KW-1185">Reference proteome</keyword>